<dbReference type="Proteomes" id="UP001220324">
    <property type="component" value="Unassembled WGS sequence"/>
</dbReference>
<comment type="caution">
    <text evidence="1">The sequence shown here is derived from an EMBL/GenBank/DDBJ whole genome shotgun (WGS) entry which is preliminary data.</text>
</comment>
<dbReference type="PANTHER" id="PTHR38797">
    <property type="entry name" value="NUCLEAR PORE COMPLEX PROTEIN NUP85-RELATED"/>
    <property type="match status" value="1"/>
</dbReference>
<gene>
    <name evidence="1" type="ORF">N7494_007927</name>
</gene>
<proteinExistence type="predicted"/>
<dbReference type="Pfam" id="PF12311">
    <property type="entry name" value="DUF3632"/>
    <property type="match status" value="1"/>
</dbReference>
<dbReference type="AlphaFoldDB" id="A0AAD6CTR0"/>
<dbReference type="InterPro" id="IPR053204">
    <property type="entry name" value="Oxopyrrolidines_Biosynth-assoc"/>
</dbReference>
<dbReference type="EMBL" id="JAQIZZ010000006">
    <property type="protein sequence ID" value="KAJ5538448.1"/>
    <property type="molecule type" value="Genomic_DNA"/>
</dbReference>
<protein>
    <submittedName>
        <fullName evidence="1">Uncharacterized protein</fullName>
    </submittedName>
</protein>
<reference evidence="1 2" key="1">
    <citation type="journal article" date="2023" name="IMA Fungus">
        <title>Comparative genomic study of the Penicillium genus elucidates a diverse pangenome and 15 lateral gene transfer events.</title>
        <authorList>
            <person name="Petersen C."/>
            <person name="Sorensen T."/>
            <person name="Nielsen M.R."/>
            <person name="Sondergaard T.E."/>
            <person name="Sorensen J.L."/>
            <person name="Fitzpatrick D.A."/>
            <person name="Frisvad J.C."/>
            <person name="Nielsen K.L."/>
        </authorList>
    </citation>
    <scope>NUCLEOTIDE SEQUENCE [LARGE SCALE GENOMIC DNA]</scope>
    <source>
        <strain evidence="1 2">IBT 35679</strain>
    </source>
</reference>
<evidence type="ECO:0000313" key="1">
    <source>
        <dbReference type="EMBL" id="KAJ5538448.1"/>
    </source>
</evidence>
<organism evidence="1 2">
    <name type="scientific">Penicillium frequentans</name>
    <dbReference type="NCBI Taxonomy" id="3151616"/>
    <lineage>
        <taxon>Eukaryota</taxon>
        <taxon>Fungi</taxon>
        <taxon>Dikarya</taxon>
        <taxon>Ascomycota</taxon>
        <taxon>Pezizomycotina</taxon>
        <taxon>Eurotiomycetes</taxon>
        <taxon>Eurotiomycetidae</taxon>
        <taxon>Eurotiales</taxon>
        <taxon>Aspergillaceae</taxon>
        <taxon>Penicillium</taxon>
    </lineage>
</organism>
<keyword evidence="2" id="KW-1185">Reference proteome</keyword>
<sequence>MADKVLNFDPLKEKKRLSDLDLEIFAILNDVIQPEVSLEEGEAAKRIDELAPLGHQSEDEDSDDERIEKFLWSLWSLIIEVIQLVPRDHQGQNRITLLVKSLSQTSRCNCTIWESEASLWEDLPLLGPFMRDNWISPTYNGEVPEVQLAENWANLNSFAARLFGEGLAQWKNFAV</sequence>
<evidence type="ECO:0000313" key="2">
    <source>
        <dbReference type="Proteomes" id="UP001220324"/>
    </source>
</evidence>
<accession>A0AAD6CTR0</accession>
<dbReference type="InterPro" id="IPR022085">
    <property type="entry name" value="OpdG"/>
</dbReference>
<dbReference type="PANTHER" id="PTHR38797:SF4">
    <property type="entry name" value="NUCLEAR PORE COMPLEX PROTEIN NUP85"/>
    <property type="match status" value="1"/>
</dbReference>
<name>A0AAD6CTR0_9EURO</name>